<dbReference type="EMBL" id="JAFIQS010000012">
    <property type="protein sequence ID" value="KAG5164450.1"/>
    <property type="molecule type" value="Genomic_DNA"/>
</dbReference>
<sequence>MTENIQTTSFVHQLTIAMGLMALTSLAHRGVCELMSTSSKKKLNFCDLVAYKNIDLQGQVLYRELWNNLIPTLRKHQVILWDYDGEKQRPPNGDMPIKDNYIYLVDTGPSGLALLATYLPPDGLSHAARSTNALPRDIFLRIIAAGTQGRMHLGILRDLCVRPDILYSNNHILPMIQEISVGDFTIGVFPRTLYTLLDAVVHSRVSGDKTSFEDILYLLLQALEGIHHIHCKGVAHCDMFLDNLAIEWIPQSLVKASTTSRPRVYLINFDKAIQFTQESQPSERLVHDRPLPAVTTVYYRADAPELSQKGPYCPFRLDMWQFGYFLQKYYMTTIPEIDQLWADLVTPKPEERPTALEAMNRLNEFISSTTRSSLQIGFA</sequence>
<dbReference type="PROSITE" id="PS50011">
    <property type="entry name" value="PROTEIN_KINASE_DOM"/>
    <property type="match status" value="1"/>
</dbReference>
<protein>
    <recommendedName>
        <fullName evidence="1">Protein kinase domain-containing protein</fullName>
    </recommendedName>
</protein>
<feature type="domain" description="Protein kinase" evidence="1">
    <location>
        <begin position="99"/>
        <end position="379"/>
    </location>
</feature>
<dbReference type="Gene3D" id="1.10.510.10">
    <property type="entry name" value="Transferase(Phosphotransferase) domain 1"/>
    <property type="match status" value="1"/>
</dbReference>
<dbReference type="InterPro" id="IPR011009">
    <property type="entry name" value="Kinase-like_dom_sf"/>
</dbReference>
<dbReference type="AlphaFoldDB" id="A0A8H8CGU5"/>
<evidence type="ECO:0000259" key="1">
    <source>
        <dbReference type="PROSITE" id="PS50011"/>
    </source>
</evidence>
<dbReference type="GO" id="GO:0004672">
    <property type="term" value="F:protein kinase activity"/>
    <property type="evidence" value="ECO:0007669"/>
    <property type="project" value="InterPro"/>
</dbReference>
<organism evidence="2">
    <name type="scientific">Psilocybe cubensis</name>
    <name type="common">Psychedelic mushroom</name>
    <name type="synonym">Stropharia cubensis</name>
    <dbReference type="NCBI Taxonomy" id="181762"/>
    <lineage>
        <taxon>Eukaryota</taxon>
        <taxon>Fungi</taxon>
        <taxon>Dikarya</taxon>
        <taxon>Basidiomycota</taxon>
        <taxon>Agaricomycotina</taxon>
        <taxon>Agaricomycetes</taxon>
        <taxon>Agaricomycetidae</taxon>
        <taxon>Agaricales</taxon>
        <taxon>Agaricineae</taxon>
        <taxon>Strophariaceae</taxon>
        <taxon>Psilocybe</taxon>
    </lineage>
</organism>
<dbReference type="SUPFAM" id="SSF56112">
    <property type="entry name" value="Protein kinase-like (PK-like)"/>
    <property type="match status" value="1"/>
</dbReference>
<dbReference type="GO" id="GO:0005524">
    <property type="term" value="F:ATP binding"/>
    <property type="evidence" value="ECO:0007669"/>
    <property type="project" value="InterPro"/>
</dbReference>
<accession>A0A8H8CGU5</accession>
<gene>
    <name evidence="2" type="ORF">JR316_010956</name>
</gene>
<proteinExistence type="predicted"/>
<reference evidence="2" key="1">
    <citation type="submission" date="2021-02" db="EMBL/GenBank/DDBJ databases">
        <title>Psilocybe cubensis genome.</title>
        <authorList>
            <person name="Mckernan K.J."/>
            <person name="Crawford S."/>
            <person name="Trippe A."/>
            <person name="Kane L.T."/>
            <person name="Mclaughlin S."/>
        </authorList>
    </citation>
    <scope>NUCLEOTIDE SEQUENCE [LARGE SCALE GENOMIC DNA]</scope>
    <source>
        <strain evidence="2">MGC-MH-2018</strain>
    </source>
</reference>
<comment type="caution">
    <text evidence="2">The sequence shown here is derived from an EMBL/GenBank/DDBJ whole genome shotgun (WGS) entry which is preliminary data.</text>
</comment>
<dbReference type="SMART" id="SM00220">
    <property type="entry name" value="S_TKc"/>
    <property type="match status" value="1"/>
</dbReference>
<name>A0A8H8CGU5_PSICU</name>
<dbReference type="InterPro" id="IPR000719">
    <property type="entry name" value="Prot_kinase_dom"/>
</dbReference>
<evidence type="ECO:0000313" key="2">
    <source>
        <dbReference type="EMBL" id="KAG5164450.1"/>
    </source>
</evidence>